<comment type="subcellular location">
    <subcellularLocation>
        <location evidence="1">Nucleus</location>
    </subcellularLocation>
</comment>
<name>A0A2P6RMZ7_ROSCH</name>
<sequence length="377" mass="43789">MSSPCWKIDQRPKFSATPLSFHKSISEKTHRDNNLRVPRSYVKKYEKKYGEELSNIVHLKLPCGTEWEIEVTRHNGVFWFDKGWETLCKFYSIEYRYSLVFQYEGNSRFKVNIFDRTNSEIEYPIKTPKKEENDVDDQFPPASPLLPQKNNIASSNIGDKKDLPAEVDEGDKSSNTQRSQKPTTEVLGRMHPSTTRGSGAVQTVKEFKYTEQPSCFLVPMCPSYIEKHMLWLPSDFAMHVKHLITNSGNLTLRVSEGSTTRTWTVGMKYEKERAKFQSGWSEFVQDNKLNHGDVCDLMLIDKNELLFEVKIFRAREAVDCTFSPDIDEADAHHEHDDDNGDNDAAHDNRSFTIIIRQSYTTRLVSFFYRQQDDNMYA</sequence>
<gene>
    <name evidence="8" type="ORF">RchiOBHm_Chr2g0103481</name>
</gene>
<dbReference type="CDD" id="cd10017">
    <property type="entry name" value="B3_DNA"/>
    <property type="match status" value="2"/>
</dbReference>
<comment type="caution">
    <text evidence="8">The sequence shown here is derived from an EMBL/GenBank/DDBJ whole genome shotgun (WGS) entry which is preliminary data.</text>
</comment>
<dbReference type="SMART" id="SM01019">
    <property type="entry name" value="B3"/>
    <property type="match status" value="2"/>
</dbReference>
<dbReference type="PANTHER" id="PTHR31920:SF108">
    <property type="entry name" value="B3 DOMAIN-CONTAINING TRANSCRIPTION FACTOR VRN1-LIKE"/>
    <property type="match status" value="1"/>
</dbReference>
<dbReference type="EMBL" id="PDCK01000040">
    <property type="protein sequence ID" value="PRQ47784.1"/>
    <property type="molecule type" value="Genomic_DNA"/>
</dbReference>
<dbReference type="GO" id="GO:0003677">
    <property type="term" value="F:DNA binding"/>
    <property type="evidence" value="ECO:0007669"/>
    <property type="project" value="UniProtKB-KW"/>
</dbReference>
<evidence type="ECO:0000256" key="3">
    <source>
        <dbReference type="ARBA" id="ARBA00023125"/>
    </source>
</evidence>
<evidence type="ECO:0000256" key="1">
    <source>
        <dbReference type="ARBA" id="ARBA00004123"/>
    </source>
</evidence>
<feature type="domain" description="TF-B3" evidence="7">
    <location>
        <begin position="20"/>
        <end position="117"/>
    </location>
</feature>
<dbReference type="InterPro" id="IPR015300">
    <property type="entry name" value="DNA-bd_pseudobarrel_sf"/>
</dbReference>
<evidence type="ECO:0000313" key="9">
    <source>
        <dbReference type="Proteomes" id="UP000238479"/>
    </source>
</evidence>
<dbReference type="STRING" id="74649.A0A2P6RMZ7"/>
<feature type="compositionally biased region" description="Polar residues" evidence="6">
    <location>
        <begin position="173"/>
        <end position="183"/>
    </location>
</feature>
<protein>
    <submittedName>
        <fullName evidence="8">Putative transcription factor B3-Domain family</fullName>
    </submittedName>
</protein>
<dbReference type="GO" id="GO:0005634">
    <property type="term" value="C:nucleus"/>
    <property type="evidence" value="ECO:0007669"/>
    <property type="project" value="UniProtKB-SubCell"/>
</dbReference>
<dbReference type="SUPFAM" id="SSF101936">
    <property type="entry name" value="DNA-binding pseudobarrel domain"/>
    <property type="match status" value="2"/>
</dbReference>
<feature type="domain" description="TF-B3" evidence="7">
    <location>
        <begin position="215"/>
        <end position="315"/>
    </location>
</feature>
<keyword evidence="3" id="KW-0238">DNA-binding</keyword>
<dbReference type="InterPro" id="IPR003340">
    <property type="entry name" value="B3_DNA-bd"/>
</dbReference>
<dbReference type="Pfam" id="PF02362">
    <property type="entry name" value="B3"/>
    <property type="match status" value="2"/>
</dbReference>
<evidence type="ECO:0000256" key="6">
    <source>
        <dbReference type="SAM" id="MobiDB-lite"/>
    </source>
</evidence>
<evidence type="ECO:0000256" key="2">
    <source>
        <dbReference type="ARBA" id="ARBA00023015"/>
    </source>
</evidence>
<evidence type="ECO:0000256" key="4">
    <source>
        <dbReference type="ARBA" id="ARBA00023163"/>
    </source>
</evidence>
<organism evidence="8 9">
    <name type="scientific">Rosa chinensis</name>
    <name type="common">China rose</name>
    <dbReference type="NCBI Taxonomy" id="74649"/>
    <lineage>
        <taxon>Eukaryota</taxon>
        <taxon>Viridiplantae</taxon>
        <taxon>Streptophyta</taxon>
        <taxon>Embryophyta</taxon>
        <taxon>Tracheophyta</taxon>
        <taxon>Spermatophyta</taxon>
        <taxon>Magnoliopsida</taxon>
        <taxon>eudicotyledons</taxon>
        <taxon>Gunneridae</taxon>
        <taxon>Pentapetalae</taxon>
        <taxon>rosids</taxon>
        <taxon>fabids</taxon>
        <taxon>Rosales</taxon>
        <taxon>Rosaceae</taxon>
        <taxon>Rosoideae</taxon>
        <taxon>Rosoideae incertae sedis</taxon>
        <taxon>Rosa</taxon>
    </lineage>
</organism>
<feature type="region of interest" description="Disordered" evidence="6">
    <location>
        <begin position="124"/>
        <end position="199"/>
    </location>
</feature>
<evidence type="ECO:0000259" key="7">
    <source>
        <dbReference type="PROSITE" id="PS50863"/>
    </source>
</evidence>
<accession>A0A2P6RMZ7</accession>
<dbReference type="InterPro" id="IPR050655">
    <property type="entry name" value="Plant_B3_domain"/>
</dbReference>
<evidence type="ECO:0000256" key="5">
    <source>
        <dbReference type="ARBA" id="ARBA00023242"/>
    </source>
</evidence>
<dbReference type="PANTHER" id="PTHR31920">
    <property type="entry name" value="B3 DOMAIN-CONTAINING"/>
    <property type="match status" value="1"/>
</dbReference>
<dbReference type="Proteomes" id="UP000238479">
    <property type="component" value="Chromosome 2"/>
</dbReference>
<keyword evidence="2" id="KW-0805">Transcription regulation</keyword>
<feature type="compositionally biased region" description="Polar residues" evidence="6">
    <location>
        <begin position="148"/>
        <end position="157"/>
    </location>
</feature>
<dbReference type="Gramene" id="PRQ47784">
    <property type="protein sequence ID" value="PRQ47784"/>
    <property type="gene ID" value="RchiOBHm_Chr2g0103481"/>
</dbReference>
<dbReference type="OMA" id="TEWEIEV"/>
<dbReference type="Gene3D" id="2.40.330.10">
    <property type="entry name" value="DNA-binding pseudobarrel domain"/>
    <property type="match status" value="2"/>
</dbReference>
<proteinExistence type="predicted"/>
<keyword evidence="5" id="KW-0539">Nucleus</keyword>
<evidence type="ECO:0000313" key="8">
    <source>
        <dbReference type="EMBL" id="PRQ47784.1"/>
    </source>
</evidence>
<keyword evidence="9" id="KW-1185">Reference proteome</keyword>
<reference evidence="8 9" key="1">
    <citation type="journal article" date="2018" name="Nat. Genet.">
        <title>The Rosa genome provides new insights in the design of modern roses.</title>
        <authorList>
            <person name="Bendahmane M."/>
        </authorList>
    </citation>
    <scope>NUCLEOTIDE SEQUENCE [LARGE SCALE GENOMIC DNA]</scope>
    <source>
        <strain evidence="9">cv. Old Blush</strain>
    </source>
</reference>
<dbReference type="PROSITE" id="PS50863">
    <property type="entry name" value="B3"/>
    <property type="match status" value="2"/>
</dbReference>
<keyword evidence="4" id="KW-0804">Transcription</keyword>
<dbReference type="AlphaFoldDB" id="A0A2P6RMZ7"/>